<keyword evidence="5 10" id="KW-0812">Transmembrane</keyword>
<dbReference type="AlphaFoldDB" id="A0A512NID1"/>
<feature type="transmembrane region" description="Helical" evidence="10">
    <location>
        <begin position="150"/>
        <end position="171"/>
    </location>
</feature>
<organism evidence="11 12">
    <name type="scientific">Reyranella soli</name>
    <dbReference type="NCBI Taxonomy" id="1230389"/>
    <lineage>
        <taxon>Bacteria</taxon>
        <taxon>Pseudomonadati</taxon>
        <taxon>Pseudomonadota</taxon>
        <taxon>Alphaproteobacteria</taxon>
        <taxon>Hyphomicrobiales</taxon>
        <taxon>Reyranellaceae</taxon>
        <taxon>Reyranella</taxon>
    </lineage>
</organism>
<dbReference type="GO" id="GO:0005886">
    <property type="term" value="C:plasma membrane"/>
    <property type="evidence" value="ECO:0007669"/>
    <property type="project" value="UniProtKB-SubCell"/>
</dbReference>
<feature type="transmembrane region" description="Helical" evidence="10">
    <location>
        <begin position="107"/>
        <end position="130"/>
    </location>
</feature>
<dbReference type="OrthoDB" id="9806302at2"/>
<dbReference type="PIRSF" id="PIRSF006603">
    <property type="entry name" value="DinF"/>
    <property type="match status" value="1"/>
</dbReference>
<keyword evidence="8 10" id="KW-0472">Membrane</keyword>
<dbReference type="RefSeq" id="WP_147154067.1">
    <property type="nucleotide sequence ID" value="NZ_BKAJ01000107.1"/>
</dbReference>
<evidence type="ECO:0000256" key="8">
    <source>
        <dbReference type="ARBA" id="ARBA00023136"/>
    </source>
</evidence>
<dbReference type="GO" id="GO:0015297">
    <property type="term" value="F:antiporter activity"/>
    <property type="evidence" value="ECO:0007669"/>
    <property type="project" value="UniProtKB-KW"/>
</dbReference>
<name>A0A512NID1_9HYPH</name>
<dbReference type="InterPro" id="IPR002528">
    <property type="entry name" value="MATE_fam"/>
</dbReference>
<keyword evidence="2" id="KW-0813">Transport</keyword>
<dbReference type="InterPro" id="IPR048279">
    <property type="entry name" value="MdtK-like"/>
</dbReference>
<keyword evidence="4" id="KW-1003">Cell membrane</keyword>
<feature type="transmembrane region" description="Helical" evidence="10">
    <location>
        <begin position="208"/>
        <end position="233"/>
    </location>
</feature>
<evidence type="ECO:0000256" key="2">
    <source>
        <dbReference type="ARBA" id="ARBA00022448"/>
    </source>
</evidence>
<proteinExistence type="predicted"/>
<dbReference type="InterPro" id="IPR050222">
    <property type="entry name" value="MATE_MdtK"/>
</dbReference>
<accession>A0A512NID1</accession>
<feature type="transmembrane region" description="Helical" evidence="10">
    <location>
        <begin position="373"/>
        <end position="391"/>
    </location>
</feature>
<evidence type="ECO:0000256" key="5">
    <source>
        <dbReference type="ARBA" id="ARBA00022692"/>
    </source>
</evidence>
<dbReference type="Proteomes" id="UP000321058">
    <property type="component" value="Unassembled WGS sequence"/>
</dbReference>
<feature type="transmembrane region" description="Helical" evidence="10">
    <location>
        <begin position="301"/>
        <end position="320"/>
    </location>
</feature>
<feature type="transmembrane region" description="Helical" evidence="10">
    <location>
        <begin position="28"/>
        <end position="48"/>
    </location>
</feature>
<comment type="subcellular location">
    <subcellularLocation>
        <location evidence="1">Cell inner membrane</location>
        <topology evidence="1">Multi-pass membrane protein</topology>
    </subcellularLocation>
</comment>
<dbReference type="Pfam" id="PF01554">
    <property type="entry name" value="MatE"/>
    <property type="match status" value="2"/>
</dbReference>
<feature type="transmembrane region" description="Helical" evidence="10">
    <location>
        <begin position="272"/>
        <end position="295"/>
    </location>
</feature>
<protein>
    <recommendedName>
        <fullName evidence="9">Multidrug-efflux transporter</fullName>
    </recommendedName>
</protein>
<keyword evidence="7" id="KW-0406">Ion transport</keyword>
<keyword evidence="12" id="KW-1185">Reference proteome</keyword>
<keyword evidence="3" id="KW-0050">Antiport</keyword>
<evidence type="ECO:0000256" key="10">
    <source>
        <dbReference type="SAM" id="Phobius"/>
    </source>
</evidence>
<feature type="transmembrane region" description="Helical" evidence="10">
    <location>
        <begin position="403"/>
        <end position="423"/>
    </location>
</feature>
<dbReference type="EMBL" id="BKAJ01000107">
    <property type="protein sequence ID" value="GEP58672.1"/>
    <property type="molecule type" value="Genomic_DNA"/>
</dbReference>
<dbReference type="PANTHER" id="PTHR43298:SF2">
    <property type="entry name" value="FMN_FAD EXPORTER YEEO-RELATED"/>
    <property type="match status" value="1"/>
</dbReference>
<feature type="transmembrane region" description="Helical" evidence="10">
    <location>
        <begin position="332"/>
        <end position="353"/>
    </location>
</feature>
<feature type="transmembrane region" description="Helical" evidence="10">
    <location>
        <begin position="429"/>
        <end position="456"/>
    </location>
</feature>
<gene>
    <name evidence="11" type="ORF">RSO01_58380</name>
</gene>
<evidence type="ECO:0000256" key="4">
    <source>
        <dbReference type="ARBA" id="ARBA00022475"/>
    </source>
</evidence>
<sequence length="459" mass="47134">MTDTTVKQAAPAVATRTRLLLKGPVVPTMLRIATPNLAVNVILIAVTASVDAHFVGYLGLDALAGLALVFPFLMLMQQMANMAMGGAIAASVARTLGAGRTEEARALACHALVIATGAAALFSAAFLLGGPELYRLLGERGPVLAAALEYSNVIFAGAIAYWLLGALTSIVRGTGHAAILAWVYIAAEALHIALVPLLVFGWGPFPALGITGAGLATVISFLASATALAIYLASGRTAITLSFTRVRFERRLFAEILKVGAPMSLAPVLNNAALAALTTYAGVLGATSLAAFGAAVRLEYLLYPLNFSMGAAVLAMMGSSIGAKQFGRAARIAWIGLALSAGAMACVSLVAIVGPGLWMGLFSHDLQILADGALYLAIVGLAYPFVAGTLLNSAFQSTRQPQWPLVAMGSRLAVVVLGGWIAVEILQTGLVGIAVVTALGLVTMGGVLIGAFRFFAKLG</sequence>
<reference evidence="11 12" key="1">
    <citation type="submission" date="2019-07" db="EMBL/GenBank/DDBJ databases">
        <title>Whole genome shotgun sequence of Reyranella soli NBRC 108950.</title>
        <authorList>
            <person name="Hosoyama A."/>
            <person name="Uohara A."/>
            <person name="Ohji S."/>
            <person name="Ichikawa N."/>
        </authorList>
    </citation>
    <scope>NUCLEOTIDE SEQUENCE [LARGE SCALE GENOMIC DNA]</scope>
    <source>
        <strain evidence="11 12">NBRC 108950</strain>
    </source>
</reference>
<comment type="caution">
    <text evidence="11">The sequence shown here is derived from an EMBL/GenBank/DDBJ whole genome shotgun (WGS) entry which is preliminary data.</text>
</comment>
<evidence type="ECO:0000256" key="9">
    <source>
        <dbReference type="ARBA" id="ARBA00031636"/>
    </source>
</evidence>
<keyword evidence="6 10" id="KW-1133">Transmembrane helix</keyword>
<evidence type="ECO:0000313" key="11">
    <source>
        <dbReference type="EMBL" id="GEP58672.1"/>
    </source>
</evidence>
<evidence type="ECO:0000256" key="6">
    <source>
        <dbReference type="ARBA" id="ARBA00022989"/>
    </source>
</evidence>
<evidence type="ECO:0000256" key="3">
    <source>
        <dbReference type="ARBA" id="ARBA00022449"/>
    </source>
</evidence>
<feature type="transmembrane region" description="Helical" evidence="10">
    <location>
        <begin position="178"/>
        <end position="202"/>
    </location>
</feature>
<evidence type="ECO:0000256" key="1">
    <source>
        <dbReference type="ARBA" id="ARBA00004429"/>
    </source>
</evidence>
<evidence type="ECO:0000256" key="7">
    <source>
        <dbReference type="ARBA" id="ARBA00023065"/>
    </source>
</evidence>
<dbReference type="NCBIfam" id="TIGR00797">
    <property type="entry name" value="matE"/>
    <property type="match status" value="1"/>
</dbReference>
<dbReference type="GO" id="GO:0042910">
    <property type="term" value="F:xenobiotic transmembrane transporter activity"/>
    <property type="evidence" value="ECO:0007669"/>
    <property type="project" value="InterPro"/>
</dbReference>
<dbReference type="PANTHER" id="PTHR43298">
    <property type="entry name" value="MULTIDRUG RESISTANCE PROTEIN NORM-RELATED"/>
    <property type="match status" value="1"/>
</dbReference>
<evidence type="ECO:0000313" key="12">
    <source>
        <dbReference type="Proteomes" id="UP000321058"/>
    </source>
</evidence>
<dbReference type="GO" id="GO:0006811">
    <property type="term" value="P:monoatomic ion transport"/>
    <property type="evidence" value="ECO:0007669"/>
    <property type="project" value="UniProtKB-KW"/>
</dbReference>